<dbReference type="EMBL" id="ACIO01000758">
    <property type="protein sequence ID" value="EFC95406.1"/>
    <property type="molecule type" value="Genomic_DNA"/>
</dbReference>
<keyword evidence="1" id="KW-0812">Transmembrane</keyword>
<proteinExistence type="predicted"/>
<organism evidence="2 3">
    <name type="scientific">Hungatella hathewayi DSM 13479</name>
    <dbReference type="NCBI Taxonomy" id="566550"/>
    <lineage>
        <taxon>Bacteria</taxon>
        <taxon>Bacillati</taxon>
        <taxon>Bacillota</taxon>
        <taxon>Clostridia</taxon>
        <taxon>Lachnospirales</taxon>
        <taxon>Lachnospiraceae</taxon>
        <taxon>Hungatella</taxon>
    </lineage>
</organism>
<reference evidence="2 3" key="1">
    <citation type="submission" date="2010-01" db="EMBL/GenBank/DDBJ databases">
        <authorList>
            <person name="Weinstock G."/>
            <person name="Sodergren E."/>
            <person name="Clifton S."/>
            <person name="Fulton L."/>
            <person name="Fulton B."/>
            <person name="Courtney L."/>
            <person name="Fronick C."/>
            <person name="Harrison M."/>
            <person name="Strong C."/>
            <person name="Farmer C."/>
            <person name="Delahaunty K."/>
            <person name="Markovic C."/>
            <person name="Hall O."/>
            <person name="Minx P."/>
            <person name="Tomlinson C."/>
            <person name="Mitreva M."/>
            <person name="Nelson J."/>
            <person name="Hou S."/>
            <person name="Wollam A."/>
            <person name="Pepin K.H."/>
            <person name="Johnson M."/>
            <person name="Bhonagiri V."/>
            <person name="Nash W.E."/>
            <person name="Warren W."/>
            <person name="Chinwalla A."/>
            <person name="Mardis E.R."/>
            <person name="Wilson R.K."/>
        </authorList>
    </citation>
    <scope>NUCLEOTIDE SEQUENCE [LARGE SCALE GENOMIC DNA]</scope>
    <source>
        <strain evidence="2 3">DSM 13479</strain>
    </source>
</reference>
<protein>
    <submittedName>
        <fullName evidence="2">Uncharacterized protein</fullName>
    </submittedName>
</protein>
<gene>
    <name evidence="2" type="ORF">CLOSTHATH_06402</name>
</gene>
<dbReference type="Proteomes" id="UP000004968">
    <property type="component" value="Unassembled WGS sequence"/>
</dbReference>
<dbReference type="AlphaFoldDB" id="D3ARZ6"/>
<sequence>MDLNPSSYGIFLLYDEGFVAFIKIIQNIYMPYLRIFIYFT</sequence>
<feature type="transmembrane region" description="Helical" evidence="1">
    <location>
        <begin position="6"/>
        <end position="25"/>
    </location>
</feature>
<keyword evidence="1" id="KW-1133">Transmembrane helix</keyword>
<evidence type="ECO:0000313" key="3">
    <source>
        <dbReference type="Proteomes" id="UP000004968"/>
    </source>
</evidence>
<name>D3ARZ6_9FIRM</name>
<keyword evidence="1" id="KW-0472">Membrane</keyword>
<comment type="caution">
    <text evidence="2">The sequence shown here is derived from an EMBL/GenBank/DDBJ whole genome shotgun (WGS) entry which is preliminary data.</text>
</comment>
<evidence type="ECO:0000256" key="1">
    <source>
        <dbReference type="SAM" id="Phobius"/>
    </source>
</evidence>
<evidence type="ECO:0000313" key="2">
    <source>
        <dbReference type="EMBL" id="EFC95406.1"/>
    </source>
</evidence>
<accession>D3ARZ6</accession>
<dbReference type="HOGENOM" id="CLU_3290817_0_0_9"/>